<evidence type="ECO:0000313" key="2">
    <source>
        <dbReference type="Proteomes" id="UP000322667"/>
    </source>
</evidence>
<evidence type="ECO:0000313" key="1">
    <source>
        <dbReference type="EMBL" id="TYH99137.1"/>
    </source>
</evidence>
<accession>A0A5D2N5D9</accession>
<dbReference type="AlphaFoldDB" id="A0A5D2N5D9"/>
<reference evidence="1 2" key="1">
    <citation type="submission" date="2019-07" db="EMBL/GenBank/DDBJ databases">
        <title>WGS assembly of Gossypium tomentosum.</title>
        <authorList>
            <person name="Chen Z.J."/>
            <person name="Sreedasyam A."/>
            <person name="Ando A."/>
            <person name="Song Q."/>
            <person name="De L."/>
            <person name="Hulse-Kemp A."/>
            <person name="Ding M."/>
            <person name="Ye W."/>
            <person name="Kirkbride R."/>
            <person name="Jenkins J."/>
            <person name="Plott C."/>
            <person name="Lovell J."/>
            <person name="Lin Y.-M."/>
            <person name="Vaughn R."/>
            <person name="Liu B."/>
            <person name="Li W."/>
            <person name="Simpson S."/>
            <person name="Scheffler B."/>
            <person name="Saski C."/>
            <person name="Grover C."/>
            <person name="Hu G."/>
            <person name="Conover J."/>
            <person name="Carlson J."/>
            <person name="Shu S."/>
            <person name="Boston L."/>
            <person name="Williams M."/>
            <person name="Peterson D."/>
            <person name="Mcgee K."/>
            <person name="Jones D."/>
            <person name="Wendel J."/>
            <person name="Stelly D."/>
            <person name="Grimwood J."/>
            <person name="Schmutz J."/>
        </authorList>
    </citation>
    <scope>NUCLEOTIDE SEQUENCE [LARGE SCALE GENOMIC DNA]</scope>
    <source>
        <strain evidence="1">7179.01</strain>
    </source>
</reference>
<dbReference type="EMBL" id="CM017620">
    <property type="protein sequence ID" value="TYH99137.1"/>
    <property type="molecule type" value="Genomic_DNA"/>
</dbReference>
<gene>
    <name evidence="1" type="ORF">ES332_A11G045900v1</name>
</gene>
<keyword evidence="2" id="KW-1185">Reference proteome</keyword>
<dbReference type="Proteomes" id="UP000322667">
    <property type="component" value="Chromosome A11"/>
</dbReference>
<proteinExistence type="predicted"/>
<organism evidence="1 2">
    <name type="scientific">Gossypium tomentosum</name>
    <name type="common">Hawaiian cotton</name>
    <name type="synonym">Gossypium sandvicense</name>
    <dbReference type="NCBI Taxonomy" id="34277"/>
    <lineage>
        <taxon>Eukaryota</taxon>
        <taxon>Viridiplantae</taxon>
        <taxon>Streptophyta</taxon>
        <taxon>Embryophyta</taxon>
        <taxon>Tracheophyta</taxon>
        <taxon>Spermatophyta</taxon>
        <taxon>Magnoliopsida</taxon>
        <taxon>eudicotyledons</taxon>
        <taxon>Gunneridae</taxon>
        <taxon>Pentapetalae</taxon>
        <taxon>rosids</taxon>
        <taxon>malvids</taxon>
        <taxon>Malvales</taxon>
        <taxon>Malvaceae</taxon>
        <taxon>Malvoideae</taxon>
        <taxon>Gossypium</taxon>
    </lineage>
</organism>
<sequence>MITVAEPKKKNFVVHILKCHYVMAVQANKKAIAGSITFQEHPSIDASDMRTRCLLNLVWFGNFVTRADAKQFQTWLSYL</sequence>
<name>A0A5D2N5D9_GOSTO</name>
<protein>
    <submittedName>
        <fullName evidence="1">Uncharacterized protein</fullName>
    </submittedName>
</protein>